<evidence type="ECO:0000256" key="2">
    <source>
        <dbReference type="SAM" id="MobiDB-lite"/>
    </source>
</evidence>
<keyword evidence="4" id="KW-1185">Reference proteome</keyword>
<feature type="coiled-coil region" evidence="1">
    <location>
        <begin position="44"/>
        <end position="71"/>
    </location>
</feature>
<evidence type="ECO:0008006" key="5">
    <source>
        <dbReference type="Google" id="ProtNLM"/>
    </source>
</evidence>
<feature type="region of interest" description="Disordered" evidence="2">
    <location>
        <begin position="119"/>
        <end position="138"/>
    </location>
</feature>
<feature type="compositionally biased region" description="Low complexity" evidence="2">
    <location>
        <begin position="125"/>
        <end position="138"/>
    </location>
</feature>
<gene>
    <name evidence="3" type="ORF">GGQ83_001962</name>
</gene>
<comment type="caution">
    <text evidence="3">The sequence shown here is derived from an EMBL/GenBank/DDBJ whole genome shotgun (WGS) entry which is preliminary data.</text>
</comment>
<dbReference type="AlphaFoldDB" id="A0A840AEK9"/>
<keyword evidence="1" id="KW-0175">Coiled coil</keyword>
<name>A0A840AEK9_9PROT</name>
<evidence type="ECO:0000313" key="4">
    <source>
        <dbReference type="Proteomes" id="UP000553193"/>
    </source>
</evidence>
<evidence type="ECO:0000256" key="1">
    <source>
        <dbReference type="SAM" id="Coils"/>
    </source>
</evidence>
<dbReference type="RefSeq" id="WP_184383578.1">
    <property type="nucleotide sequence ID" value="NZ_JACIDJ010000002.1"/>
</dbReference>
<organism evidence="3 4">
    <name type="scientific">Roseococcus suduntuyensis</name>
    <dbReference type="NCBI Taxonomy" id="455361"/>
    <lineage>
        <taxon>Bacteria</taxon>
        <taxon>Pseudomonadati</taxon>
        <taxon>Pseudomonadota</taxon>
        <taxon>Alphaproteobacteria</taxon>
        <taxon>Acetobacterales</taxon>
        <taxon>Roseomonadaceae</taxon>
        <taxon>Roseococcus</taxon>
    </lineage>
</organism>
<dbReference type="Proteomes" id="UP000553193">
    <property type="component" value="Unassembled WGS sequence"/>
</dbReference>
<evidence type="ECO:0000313" key="3">
    <source>
        <dbReference type="EMBL" id="MBB3898525.1"/>
    </source>
</evidence>
<reference evidence="3 4" key="1">
    <citation type="submission" date="2020-08" db="EMBL/GenBank/DDBJ databases">
        <title>Genomic Encyclopedia of Type Strains, Phase IV (KMG-IV): sequencing the most valuable type-strain genomes for metagenomic binning, comparative biology and taxonomic classification.</title>
        <authorList>
            <person name="Goeker M."/>
        </authorList>
    </citation>
    <scope>NUCLEOTIDE SEQUENCE [LARGE SCALE GENOMIC DNA]</scope>
    <source>
        <strain evidence="3 4">DSM 19979</strain>
    </source>
</reference>
<proteinExistence type="predicted"/>
<dbReference type="EMBL" id="JACIDJ010000002">
    <property type="protein sequence ID" value="MBB3898525.1"/>
    <property type="molecule type" value="Genomic_DNA"/>
</dbReference>
<accession>A0A840AEK9</accession>
<protein>
    <recommendedName>
        <fullName evidence="5">Lipoprotein</fullName>
    </recommendedName>
</protein>
<sequence>MNRSTLSLMLAGGVLLSACATRPENITARYVSPSTYRAWNCAQLQEERIRLDGEVARVANLQRENANADAALLTVGLIIFWPALIGMAATTDRREELGRLRGEHDAVQTALREQNCVVPPPSLAPPVETAAPPAVSNP</sequence>
<dbReference type="PROSITE" id="PS51257">
    <property type="entry name" value="PROKAR_LIPOPROTEIN"/>
    <property type="match status" value="1"/>
</dbReference>